<feature type="compositionally biased region" description="Basic and acidic residues" evidence="1">
    <location>
        <begin position="57"/>
        <end position="66"/>
    </location>
</feature>
<evidence type="ECO:0000313" key="2">
    <source>
        <dbReference type="EMBL" id="REJ09462.1"/>
    </source>
</evidence>
<dbReference type="EMBL" id="QUAE01000006">
    <property type="protein sequence ID" value="REJ09462.1"/>
    <property type="molecule type" value="Genomic_DNA"/>
</dbReference>
<feature type="region of interest" description="Disordered" evidence="1">
    <location>
        <begin position="31"/>
        <end position="73"/>
    </location>
</feature>
<name>A0A3E0J969_9BACI</name>
<keyword evidence="3" id="KW-1185">Reference proteome</keyword>
<comment type="caution">
    <text evidence="2">The sequence shown here is derived from an EMBL/GenBank/DDBJ whole genome shotgun (WGS) entry which is preliminary data.</text>
</comment>
<reference evidence="2 3" key="1">
    <citation type="submission" date="2018-08" db="EMBL/GenBank/DDBJ databases">
        <title>Genome sequence of Halobacillus trueperi KCTC 3686.</title>
        <authorList>
            <person name="Cho K.H."/>
            <person name="Kwak M.-J."/>
            <person name="Kim B.-Y."/>
            <person name="Chun J."/>
        </authorList>
    </citation>
    <scope>NUCLEOTIDE SEQUENCE [LARGE SCALE GENOMIC DNA]</scope>
    <source>
        <strain evidence="2 3">KCTC 3686</strain>
    </source>
</reference>
<gene>
    <name evidence="2" type="ORF">DYE48_10255</name>
</gene>
<organism evidence="2 3">
    <name type="scientific">Halobacillus trueperi</name>
    <dbReference type="NCBI Taxonomy" id="156205"/>
    <lineage>
        <taxon>Bacteria</taxon>
        <taxon>Bacillati</taxon>
        <taxon>Bacillota</taxon>
        <taxon>Bacilli</taxon>
        <taxon>Bacillales</taxon>
        <taxon>Bacillaceae</taxon>
        <taxon>Halobacillus</taxon>
    </lineage>
</organism>
<protein>
    <submittedName>
        <fullName evidence="2">Uncharacterized protein</fullName>
    </submittedName>
</protein>
<proteinExistence type="predicted"/>
<sequence length="73" mass="8137">MGSFLTFMVGGGWEAARLPWEKEIGEIPQDVVRGSSPLPHRKASCFPTIPDTQPSNESRKHLEIESSRILPFS</sequence>
<accession>A0A3E0J969</accession>
<dbReference type="Proteomes" id="UP000256305">
    <property type="component" value="Unassembled WGS sequence"/>
</dbReference>
<dbReference type="AlphaFoldDB" id="A0A3E0J969"/>
<evidence type="ECO:0000313" key="3">
    <source>
        <dbReference type="Proteomes" id="UP000256305"/>
    </source>
</evidence>
<evidence type="ECO:0000256" key="1">
    <source>
        <dbReference type="SAM" id="MobiDB-lite"/>
    </source>
</evidence>